<dbReference type="PANTHER" id="PTHR45947:SF3">
    <property type="entry name" value="SULFOQUINOVOSYL TRANSFERASE SQD2"/>
    <property type="match status" value="1"/>
</dbReference>
<keyword evidence="3" id="KW-1185">Reference proteome</keyword>
<dbReference type="RefSeq" id="WP_093050429.1">
    <property type="nucleotide sequence ID" value="NZ_FOGT01000006.1"/>
</dbReference>
<evidence type="ECO:0000313" key="2">
    <source>
        <dbReference type="EMBL" id="SER98945.1"/>
    </source>
</evidence>
<dbReference type="Proteomes" id="UP000198571">
    <property type="component" value="Unassembled WGS sequence"/>
</dbReference>
<reference evidence="3" key="1">
    <citation type="submission" date="2016-10" db="EMBL/GenBank/DDBJ databases">
        <authorList>
            <person name="Varghese N."/>
            <person name="Submissions S."/>
        </authorList>
    </citation>
    <scope>NUCLEOTIDE SEQUENCE [LARGE SCALE GENOMIC DNA]</scope>
    <source>
        <strain evidence="3">S9</strain>
    </source>
</reference>
<feature type="domain" description="Glycosyl transferase family 1" evidence="1">
    <location>
        <begin position="190"/>
        <end position="349"/>
    </location>
</feature>
<dbReference type="InterPro" id="IPR001296">
    <property type="entry name" value="Glyco_trans_1"/>
</dbReference>
<proteinExistence type="predicted"/>
<dbReference type="AlphaFoldDB" id="A0A1H9TPA3"/>
<evidence type="ECO:0000259" key="1">
    <source>
        <dbReference type="Pfam" id="PF00534"/>
    </source>
</evidence>
<keyword evidence="2" id="KW-0808">Transferase</keyword>
<dbReference type="PANTHER" id="PTHR45947">
    <property type="entry name" value="SULFOQUINOVOSYL TRANSFERASE SQD2"/>
    <property type="match status" value="1"/>
</dbReference>
<gene>
    <name evidence="2" type="ORF">SAMN05518684_1062</name>
</gene>
<dbReference type="CDD" id="cd03812">
    <property type="entry name" value="GT4_CapH-like"/>
    <property type="match status" value="1"/>
</dbReference>
<evidence type="ECO:0000313" key="3">
    <source>
        <dbReference type="Proteomes" id="UP000198571"/>
    </source>
</evidence>
<dbReference type="Gene3D" id="3.40.50.2000">
    <property type="entry name" value="Glycogen Phosphorylase B"/>
    <property type="match status" value="2"/>
</dbReference>
<dbReference type="GO" id="GO:0016757">
    <property type="term" value="F:glycosyltransferase activity"/>
    <property type="evidence" value="ECO:0007669"/>
    <property type="project" value="InterPro"/>
</dbReference>
<sequence length="371" mass="42332">MKQVKRIKVLHVVGTMNRAGTETMLMTIFRSIDRGKIQFDFISYSEEEAHYDEEIRQLGGRVIRLSRTNSVRQHIDVIKKYGPYDAVHSHTLFHCGIANLAARLSGVKIRIAHAHTTLDKSDRLLRKLYIHSMRPVINTFSTHRLSCSKEAGRYLFGEKLENWRHYMYFPNLIDCSPFLADQEDGVKAFKEEEQLENNLVIGHIGRFMDAKNHHFLLEVLQSLLKKDAPVKLLLVGDGELREEIEKEAEKKKLTRHICFAGIREDIPAMLQSMDIFVFPSIYEGLGLVLLEAQATGLPCVVSEAIQPEADLDIGLVTQIPLANGPDAWAERILKMAAQKETDKEKIMNAFKEKEYALNTGLSKLEKIYNLS</sequence>
<dbReference type="STRING" id="1601833.SAMN05518684_1062"/>
<name>A0A1H9TPA3_9BACI</name>
<protein>
    <submittedName>
        <fullName evidence="2">Glycosyltransferase EpsF</fullName>
    </submittedName>
</protein>
<organism evidence="2 3">
    <name type="scientific">Salipaludibacillus aurantiacus</name>
    <dbReference type="NCBI Taxonomy" id="1601833"/>
    <lineage>
        <taxon>Bacteria</taxon>
        <taxon>Bacillati</taxon>
        <taxon>Bacillota</taxon>
        <taxon>Bacilli</taxon>
        <taxon>Bacillales</taxon>
        <taxon>Bacillaceae</taxon>
    </lineage>
</organism>
<dbReference type="OrthoDB" id="9804196at2"/>
<dbReference type="Pfam" id="PF00534">
    <property type="entry name" value="Glycos_transf_1"/>
    <property type="match status" value="1"/>
</dbReference>
<accession>A0A1H9TPA3</accession>
<dbReference type="InterPro" id="IPR050194">
    <property type="entry name" value="Glycosyltransferase_grp1"/>
</dbReference>
<dbReference type="SUPFAM" id="SSF53756">
    <property type="entry name" value="UDP-Glycosyltransferase/glycogen phosphorylase"/>
    <property type="match status" value="1"/>
</dbReference>
<dbReference type="EMBL" id="FOGT01000006">
    <property type="protein sequence ID" value="SER98945.1"/>
    <property type="molecule type" value="Genomic_DNA"/>
</dbReference>